<keyword evidence="3" id="KW-1185">Reference proteome</keyword>
<dbReference type="Pfam" id="PF06568">
    <property type="entry name" value="YjiS-like"/>
    <property type="match status" value="1"/>
</dbReference>
<dbReference type="RefSeq" id="WP_074868162.1">
    <property type="nucleotide sequence ID" value="NZ_FOAS01000009.1"/>
</dbReference>
<gene>
    <name evidence="2" type="ORF">SAMN05216214_109176</name>
</gene>
<evidence type="ECO:0000313" key="3">
    <source>
        <dbReference type="Proteomes" id="UP000185766"/>
    </source>
</evidence>
<dbReference type="STRING" id="1429083.GCA_001885685_00729"/>
<dbReference type="AlphaFoldDB" id="A0A1H7NKJ9"/>
<protein>
    <submittedName>
        <fullName evidence="2">Uncharacterized conserved protein YjiS, DUF1127 family</fullName>
    </submittedName>
</protein>
<name>A0A1H7NKJ9_9GAMM</name>
<sequence>MFALSRPQETAPTAAHPAVAAQSLTLLATALLWRRRAKTRSQLARLNERQLQDVGLTLEQRNAEIAKPFWR</sequence>
<dbReference type="Proteomes" id="UP000185766">
    <property type="component" value="Unassembled WGS sequence"/>
</dbReference>
<feature type="domain" description="YjiS-like" evidence="1">
    <location>
        <begin position="27"/>
        <end position="59"/>
    </location>
</feature>
<dbReference type="EMBL" id="FOAS01000009">
    <property type="protein sequence ID" value="SEL23528.1"/>
    <property type="molecule type" value="Genomic_DNA"/>
</dbReference>
<dbReference type="InterPro" id="IPR009506">
    <property type="entry name" value="YjiS-like"/>
</dbReference>
<reference evidence="2 3" key="1">
    <citation type="submission" date="2016-10" db="EMBL/GenBank/DDBJ databases">
        <authorList>
            <person name="de Groot N.N."/>
        </authorList>
    </citation>
    <scope>NUCLEOTIDE SEQUENCE [LARGE SCALE GENOMIC DNA]</scope>
    <source>
        <strain evidence="2 3">JCM 19513</strain>
    </source>
</reference>
<evidence type="ECO:0000313" key="2">
    <source>
        <dbReference type="EMBL" id="SEL23528.1"/>
    </source>
</evidence>
<proteinExistence type="predicted"/>
<organism evidence="2 3">
    <name type="scientific">Atopomonas hussainii</name>
    <dbReference type="NCBI Taxonomy" id="1429083"/>
    <lineage>
        <taxon>Bacteria</taxon>
        <taxon>Pseudomonadati</taxon>
        <taxon>Pseudomonadota</taxon>
        <taxon>Gammaproteobacteria</taxon>
        <taxon>Pseudomonadales</taxon>
        <taxon>Pseudomonadaceae</taxon>
        <taxon>Atopomonas</taxon>
    </lineage>
</organism>
<accession>A0A1H7NKJ9</accession>
<evidence type="ECO:0000259" key="1">
    <source>
        <dbReference type="Pfam" id="PF06568"/>
    </source>
</evidence>